<proteinExistence type="predicted"/>
<dbReference type="AlphaFoldDB" id="A0A0Q9WGK5"/>
<name>A0A0Q9WGK5_DROVI</name>
<evidence type="ECO:0000313" key="1">
    <source>
        <dbReference type="EMBL" id="KRF81383.1"/>
    </source>
</evidence>
<dbReference type="InParanoid" id="A0A0Q9WGK5"/>
<keyword evidence="2" id="KW-1185">Reference proteome</keyword>
<reference evidence="1 2" key="1">
    <citation type="journal article" date="2007" name="Nature">
        <title>Evolution of genes and genomes on the Drosophila phylogeny.</title>
        <authorList>
            <consortium name="Drosophila 12 Genomes Consortium"/>
            <person name="Clark A.G."/>
            <person name="Eisen M.B."/>
            <person name="Smith D.R."/>
            <person name="Bergman C.M."/>
            <person name="Oliver B."/>
            <person name="Markow T.A."/>
            <person name="Kaufman T.C."/>
            <person name="Kellis M."/>
            <person name="Gelbart W."/>
            <person name="Iyer V.N."/>
            <person name="Pollard D.A."/>
            <person name="Sackton T.B."/>
            <person name="Larracuente A.M."/>
            <person name="Singh N.D."/>
            <person name="Abad J.P."/>
            <person name="Abt D.N."/>
            <person name="Adryan B."/>
            <person name="Aguade M."/>
            <person name="Akashi H."/>
            <person name="Anderson W.W."/>
            <person name="Aquadro C.F."/>
            <person name="Ardell D.H."/>
            <person name="Arguello R."/>
            <person name="Artieri C.G."/>
            <person name="Barbash D.A."/>
            <person name="Barker D."/>
            <person name="Barsanti P."/>
            <person name="Batterham P."/>
            <person name="Batzoglou S."/>
            <person name="Begun D."/>
            <person name="Bhutkar A."/>
            <person name="Blanco E."/>
            <person name="Bosak S.A."/>
            <person name="Bradley R.K."/>
            <person name="Brand A.D."/>
            <person name="Brent M.R."/>
            <person name="Brooks A.N."/>
            <person name="Brown R.H."/>
            <person name="Butlin R.K."/>
            <person name="Caggese C."/>
            <person name="Calvi B.R."/>
            <person name="Bernardo de Carvalho A."/>
            <person name="Caspi A."/>
            <person name="Castrezana S."/>
            <person name="Celniker S.E."/>
            <person name="Chang J.L."/>
            <person name="Chapple C."/>
            <person name="Chatterji S."/>
            <person name="Chinwalla A."/>
            <person name="Civetta A."/>
            <person name="Clifton S.W."/>
            <person name="Comeron J.M."/>
            <person name="Costello J.C."/>
            <person name="Coyne J.A."/>
            <person name="Daub J."/>
            <person name="David R.G."/>
            <person name="Delcher A.L."/>
            <person name="Delehaunty K."/>
            <person name="Do C.B."/>
            <person name="Ebling H."/>
            <person name="Edwards K."/>
            <person name="Eickbush T."/>
            <person name="Evans J.D."/>
            <person name="Filipski A."/>
            <person name="Findeiss S."/>
            <person name="Freyhult E."/>
            <person name="Fulton L."/>
            <person name="Fulton R."/>
            <person name="Garcia A.C."/>
            <person name="Gardiner A."/>
            <person name="Garfield D.A."/>
            <person name="Garvin B.E."/>
            <person name="Gibson G."/>
            <person name="Gilbert D."/>
            <person name="Gnerre S."/>
            <person name="Godfrey J."/>
            <person name="Good R."/>
            <person name="Gotea V."/>
            <person name="Gravely B."/>
            <person name="Greenberg A.J."/>
            <person name="Griffiths-Jones S."/>
            <person name="Gross S."/>
            <person name="Guigo R."/>
            <person name="Gustafson E.A."/>
            <person name="Haerty W."/>
            <person name="Hahn M.W."/>
            <person name="Halligan D.L."/>
            <person name="Halpern A.L."/>
            <person name="Halter G.M."/>
            <person name="Han M.V."/>
            <person name="Heger A."/>
            <person name="Hillier L."/>
            <person name="Hinrichs A.S."/>
            <person name="Holmes I."/>
            <person name="Hoskins R.A."/>
            <person name="Hubisz M.J."/>
            <person name="Hultmark D."/>
            <person name="Huntley M.A."/>
            <person name="Jaffe D.B."/>
            <person name="Jagadeeshan S."/>
            <person name="Jeck W.R."/>
            <person name="Johnson J."/>
            <person name="Jones C.D."/>
            <person name="Jordan W.C."/>
            <person name="Karpen G.H."/>
            <person name="Kataoka E."/>
            <person name="Keightley P.D."/>
            <person name="Kheradpour P."/>
            <person name="Kirkness E.F."/>
            <person name="Koerich L.B."/>
            <person name="Kristiansen K."/>
            <person name="Kudrna D."/>
            <person name="Kulathinal R.J."/>
            <person name="Kumar S."/>
            <person name="Kwok R."/>
            <person name="Lander E."/>
            <person name="Langley C.H."/>
            <person name="Lapoint R."/>
            <person name="Lazzaro B.P."/>
            <person name="Lee S.J."/>
            <person name="Levesque L."/>
            <person name="Li R."/>
            <person name="Lin C.F."/>
            <person name="Lin M.F."/>
            <person name="Lindblad-Toh K."/>
            <person name="Llopart A."/>
            <person name="Long M."/>
            <person name="Low L."/>
            <person name="Lozovsky E."/>
            <person name="Lu J."/>
            <person name="Luo M."/>
            <person name="Machado C.A."/>
            <person name="Makalowski W."/>
            <person name="Marzo M."/>
            <person name="Matsuda M."/>
            <person name="Matzkin L."/>
            <person name="McAllister B."/>
            <person name="McBride C.S."/>
            <person name="McKernan B."/>
            <person name="McKernan K."/>
            <person name="Mendez-Lago M."/>
            <person name="Minx P."/>
            <person name="Mollenhauer M.U."/>
            <person name="Montooth K."/>
            <person name="Mount S.M."/>
            <person name="Mu X."/>
            <person name="Myers E."/>
            <person name="Negre B."/>
            <person name="Newfeld S."/>
            <person name="Nielsen R."/>
            <person name="Noor M.A."/>
            <person name="O'Grady P."/>
            <person name="Pachter L."/>
            <person name="Papaceit M."/>
            <person name="Parisi M.J."/>
            <person name="Parisi M."/>
            <person name="Parts L."/>
            <person name="Pedersen J.S."/>
            <person name="Pesole G."/>
            <person name="Phillippy A.M."/>
            <person name="Ponting C.P."/>
            <person name="Pop M."/>
            <person name="Porcelli D."/>
            <person name="Powell J.R."/>
            <person name="Prohaska S."/>
            <person name="Pruitt K."/>
            <person name="Puig M."/>
            <person name="Quesneville H."/>
            <person name="Ram K.R."/>
            <person name="Rand D."/>
            <person name="Rasmussen M.D."/>
            <person name="Reed L.K."/>
            <person name="Reenan R."/>
            <person name="Reily A."/>
            <person name="Remington K.A."/>
            <person name="Rieger T.T."/>
            <person name="Ritchie M.G."/>
            <person name="Robin C."/>
            <person name="Rogers Y.H."/>
            <person name="Rohde C."/>
            <person name="Rozas J."/>
            <person name="Rubenfield M.J."/>
            <person name="Ruiz A."/>
            <person name="Russo S."/>
            <person name="Salzberg S.L."/>
            <person name="Sanchez-Gracia A."/>
            <person name="Saranga D.J."/>
            <person name="Sato H."/>
            <person name="Schaeffer S.W."/>
            <person name="Schatz M.C."/>
            <person name="Schlenke T."/>
            <person name="Schwartz R."/>
            <person name="Segarra C."/>
            <person name="Singh R.S."/>
            <person name="Sirot L."/>
            <person name="Sirota M."/>
            <person name="Sisneros N.B."/>
            <person name="Smith C.D."/>
            <person name="Smith T.F."/>
            <person name="Spieth J."/>
            <person name="Stage D.E."/>
            <person name="Stark A."/>
            <person name="Stephan W."/>
            <person name="Strausberg R.L."/>
            <person name="Strempel S."/>
            <person name="Sturgill D."/>
            <person name="Sutton G."/>
            <person name="Sutton G.G."/>
            <person name="Tao W."/>
            <person name="Teichmann S."/>
            <person name="Tobari Y.N."/>
            <person name="Tomimura Y."/>
            <person name="Tsolas J.M."/>
            <person name="Valente V.L."/>
            <person name="Venter E."/>
            <person name="Venter J.C."/>
            <person name="Vicario S."/>
            <person name="Vieira F.G."/>
            <person name="Vilella A.J."/>
            <person name="Villasante A."/>
            <person name="Walenz B."/>
            <person name="Wang J."/>
            <person name="Wasserman M."/>
            <person name="Watts T."/>
            <person name="Wilson D."/>
            <person name="Wilson R.K."/>
            <person name="Wing R.A."/>
            <person name="Wolfner M.F."/>
            <person name="Wong A."/>
            <person name="Wong G.K."/>
            <person name="Wu C.I."/>
            <person name="Wu G."/>
            <person name="Yamamoto D."/>
            <person name="Yang H.P."/>
            <person name="Yang S.P."/>
            <person name="Yorke J.A."/>
            <person name="Yoshida K."/>
            <person name="Zdobnov E."/>
            <person name="Zhang P."/>
            <person name="Zhang Y."/>
            <person name="Zimin A.V."/>
            <person name="Baldwin J."/>
            <person name="Abdouelleil A."/>
            <person name="Abdulkadir J."/>
            <person name="Abebe A."/>
            <person name="Abera B."/>
            <person name="Abreu J."/>
            <person name="Acer S.C."/>
            <person name="Aftuck L."/>
            <person name="Alexander A."/>
            <person name="An P."/>
            <person name="Anderson E."/>
            <person name="Anderson S."/>
            <person name="Arachi H."/>
            <person name="Azer M."/>
            <person name="Bachantsang P."/>
            <person name="Barry A."/>
            <person name="Bayul T."/>
            <person name="Berlin A."/>
            <person name="Bessette D."/>
            <person name="Bloom T."/>
            <person name="Blye J."/>
            <person name="Boguslavskiy L."/>
            <person name="Bonnet C."/>
            <person name="Boukhgalter B."/>
            <person name="Bourzgui I."/>
            <person name="Brown A."/>
            <person name="Cahill P."/>
            <person name="Channer S."/>
            <person name="Cheshatsang Y."/>
            <person name="Chuda L."/>
            <person name="Citroen M."/>
            <person name="Collymore A."/>
            <person name="Cooke P."/>
            <person name="Costello M."/>
            <person name="D'Aco K."/>
            <person name="Daza R."/>
            <person name="De Haan G."/>
            <person name="DeGray S."/>
            <person name="DeMaso C."/>
            <person name="Dhargay N."/>
            <person name="Dooley K."/>
            <person name="Dooley E."/>
            <person name="Doricent M."/>
            <person name="Dorje P."/>
            <person name="Dorjee K."/>
            <person name="Dupes A."/>
            <person name="Elong R."/>
            <person name="Falk J."/>
            <person name="Farina A."/>
            <person name="Faro S."/>
            <person name="Ferguson D."/>
            <person name="Fisher S."/>
            <person name="Foley C.D."/>
            <person name="Franke A."/>
            <person name="Friedrich D."/>
            <person name="Gadbois L."/>
            <person name="Gearin G."/>
            <person name="Gearin C.R."/>
            <person name="Giannoukos G."/>
            <person name="Goode T."/>
            <person name="Graham J."/>
            <person name="Grandbois E."/>
            <person name="Grewal S."/>
            <person name="Gyaltsen K."/>
            <person name="Hafez N."/>
            <person name="Hagos B."/>
            <person name="Hall J."/>
            <person name="Henson C."/>
            <person name="Hollinger A."/>
            <person name="Honan T."/>
            <person name="Huard M.D."/>
            <person name="Hughes L."/>
            <person name="Hurhula B."/>
            <person name="Husby M.E."/>
            <person name="Kamat A."/>
            <person name="Kanga B."/>
            <person name="Kashin S."/>
            <person name="Khazanovich D."/>
            <person name="Kisner P."/>
            <person name="Lance K."/>
            <person name="Lara M."/>
            <person name="Lee W."/>
            <person name="Lennon N."/>
            <person name="Letendre F."/>
            <person name="LeVine R."/>
            <person name="Lipovsky A."/>
            <person name="Liu X."/>
            <person name="Liu J."/>
            <person name="Liu S."/>
            <person name="Lokyitsang T."/>
            <person name="Lokyitsang Y."/>
            <person name="Lubonja R."/>
            <person name="Lui A."/>
            <person name="MacDonald P."/>
            <person name="Magnisalis V."/>
            <person name="Maru K."/>
            <person name="Matthews C."/>
            <person name="McCusker W."/>
            <person name="McDonough S."/>
            <person name="Mehta T."/>
            <person name="Meldrim J."/>
            <person name="Meneus L."/>
            <person name="Mihai O."/>
            <person name="Mihalev A."/>
            <person name="Mihova T."/>
            <person name="Mittelman R."/>
            <person name="Mlenga V."/>
            <person name="Montmayeur A."/>
            <person name="Mulrain L."/>
            <person name="Navidi A."/>
            <person name="Naylor J."/>
            <person name="Negash T."/>
            <person name="Nguyen T."/>
            <person name="Nguyen N."/>
            <person name="Nicol R."/>
            <person name="Norbu C."/>
            <person name="Norbu N."/>
            <person name="Novod N."/>
            <person name="O'Neill B."/>
            <person name="Osman S."/>
            <person name="Markiewicz E."/>
            <person name="Oyono O.L."/>
            <person name="Patti C."/>
            <person name="Phunkhang P."/>
            <person name="Pierre F."/>
            <person name="Priest M."/>
            <person name="Raghuraman S."/>
            <person name="Rege F."/>
            <person name="Reyes R."/>
            <person name="Rise C."/>
            <person name="Rogov P."/>
            <person name="Ross K."/>
            <person name="Ryan E."/>
            <person name="Settipalli S."/>
            <person name="Shea T."/>
            <person name="Sherpa N."/>
            <person name="Shi L."/>
            <person name="Shih D."/>
            <person name="Sparrow T."/>
            <person name="Spaulding J."/>
            <person name="Stalker J."/>
            <person name="Stange-Thomann N."/>
            <person name="Stavropoulos S."/>
            <person name="Stone C."/>
            <person name="Strader C."/>
            <person name="Tesfaye S."/>
            <person name="Thomson T."/>
            <person name="Thoulutsang Y."/>
            <person name="Thoulutsang D."/>
            <person name="Topham K."/>
            <person name="Topping I."/>
            <person name="Tsamla T."/>
            <person name="Vassiliev H."/>
            <person name="Vo A."/>
            <person name="Wangchuk T."/>
            <person name="Wangdi T."/>
            <person name="Weiand M."/>
            <person name="Wilkinson J."/>
            <person name="Wilson A."/>
            <person name="Yadav S."/>
            <person name="Young G."/>
            <person name="Yu Q."/>
            <person name="Zembek L."/>
            <person name="Zhong D."/>
            <person name="Zimmer A."/>
            <person name="Zwirko Z."/>
            <person name="Jaffe D.B."/>
            <person name="Alvarez P."/>
            <person name="Brockman W."/>
            <person name="Butler J."/>
            <person name="Chin C."/>
            <person name="Gnerre S."/>
            <person name="Grabherr M."/>
            <person name="Kleber M."/>
            <person name="Mauceli E."/>
            <person name="MacCallum I."/>
        </authorList>
    </citation>
    <scope>NUCLEOTIDE SEQUENCE [LARGE SCALE GENOMIC DNA]</scope>
    <source>
        <strain evidence="2">Tucson 15010-1051.87</strain>
    </source>
</reference>
<dbReference type="Proteomes" id="UP000008792">
    <property type="component" value="Unassembled WGS sequence"/>
</dbReference>
<sequence length="29" mass="3395">MEYERITESNLVAVAVALRLERVRSVNLY</sequence>
<gene>
    <name evidence="1" type="primary">Dvir\GJ26289</name>
    <name evidence="1" type="ORF">Dvir_GJ26289</name>
</gene>
<dbReference type="EMBL" id="CH940649">
    <property type="protein sequence ID" value="KRF81383.1"/>
    <property type="molecule type" value="Genomic_DNA"/>
</dbReference>
<evidence type="ECO:0000313" key="2">
    <source>
        <dbReference type="Proteomes" id="UP000008792"/>
    </source>
</evidence>
<protein>
    <submittedName>
        <fullName evidence="1">Uncharacterized protein</fullName>
    </submittedName>
</protein>
<organism evidence="1 2">
    <name type="scientific">Drosophila virilis</name>
    <name type="common">Fruit fly</name>
    <dbReference type="NCBI Taxonomy" id="7244"/>
    <lineage>
        <taxon>Eukaryota</taxon>
        <taxon>Metazoa</taxon>
        <taxon>Ecdysozoa</taxon>
        <taxon>Arthropoda</taxon>
        <taxon>Hexapoda</taxon>
        <taxon>Insecta</taxon>
        <taxon>Pterygota</taxon>
        <taxon>Neoptera</taxon>
        <taxon>Endopterygota</taxon>
        <taxon>Diptera</taxon>
        <taxon>Brachycera</taxon>
        <taxon>Muscomorpha</taxon>
        <taxon>Ephydroidea</taxon>
        <taxon>Drosophilidae</taxon>
        <taxon>Drosophila</taxon>
    </lineage>
</organism>
<accession>A0A0Q9WGK5</accession>